<evidence type="ECO:0000313" key="2">
    <source>
        <dbReference type="Proteomes" id="UP000055024"/>
    </source>
</evidence>
<sequence length="54" mass="6144">MDFTGSLHLGNRDRHTREIEICFSIYMQGYGSYGPGIHNGYDYGQDGFSRQTPP</sequence>
<gene>
    <name evidence="1" type="ORF">T11_18174</name>
</gene>
<organism evidence="1 2">
    <name type="scientific">Trichinella zimbabwensis</name>
    <dbReference type="NCBI Taxonomy" id="268475"/>
    <lineage>
        <taxon>Eukaryota</taxon>
        <taxon>Metazoa</taxon>
        <taxon>Ecdysozoa</taxon>
        <taxon>Nematoda</taxon>
        <taxon>Enoplea</taxon>
        <taxon>Dorylaimia</taxon>
        <taxon>Trichinellida</taxon>
        <taxon>Trichinellidae</taxon>
        <taxon>Trichinella</taxon>
    </lineage>
</organism>
<proteinExistence type="predicted"/>
<comment type="caution">
    <text evidence="1">The sequence shown here is derived from an EMBL/GenBank/DDBJ whole genome shotgun (WGS) entry which is preliminary data.</text>
</comment>
<dbReference type="EMBL" id="JYDP01000186">
    <property type="protein sequence ID" value="KRZ03667.1"/>
    <property type="molecule type" value="Genomic_DNA"/>
</dbReference>
<dbReference type="AlphaFoldDB" id="A0A0V1H0C8"/>
<evidence type="ECO:0000313" key="1">
    <source>
        <dbReference type="EMBL" id="KRZ03667.1"/>
    </source>
</evidence>
<keyword evidence="2" id="KW-1185">Reference proteome</keyword>
<protein>
    <submittedName>
        <fullName evidence="1">Uncharacterized protein</fullName>
    </submittedName>
</protein>
<accession>A0A0V1H0C8</accession>
<reference evidence="1 2" key="1">
    <citation type="submission" date="2015-01" db="EMBL/GenBank/DDBJ databases">
        <title>Evolution of Trichinella species and genotypes.</title>
        <authorList>
            <person name="Korhonen P.K."/>
            <person name="Edoardo P."/>
            <person name="Giuseppe L.R."/>
            <person name="Gasser R.B."/>
        </authorList>
    </citation>
    <scope>NUCLEOTIDE SEQUENCE [LARGE SCALE GENOMIC DNA]</scope>
    <source>
        <strain evidence="1">ISS1029</strain>
    </source>
</reference>
<dbReference type="Proteomes" id="UP000055024">
    <property type="component" value="Unassembled WGS sequence"/>
</dbReference>
<name>A0A0V1H0C8_9BILA</name>